<dbReference type="AlphaFoldDB" id="A0A177NPH2"/>
<dbReference type="Proteomes" id="UP000077734">
    <property type="component" value="Unassembled WGS sequence"/>
</dbReference>
<accession>A0A177NPH2</accession>
<comment type="caution">
    <text evidence="1">The sequence shown here is derived from an EMBL/GenBank/DDBJ whole genome shotgun (WGS) entry which is preliminary data.</text>
</comment>
<organism evidence="1 4">
    <name type="scientific">Methylomonas koyamae</name>
    <dbReference type="NCBI Taxonomy" id="702114"/>
    <lineage>
        <taxon>Bacteria</taxon>
        <taxon>Pseudomonadati</taxon>
        <taxon>Pseudomonadota</taxon>
        <taxon>Gammaproteobacteria</taxon>
        <taxon>Methylococcales</taxon>
        <taxon>Methylococcaceae</taxon>
        <taxon>Methylomonas</taxon>
    </lineage>
</organism>
<gene>
    <name evidence="2" type="ORF">A1356_18675</name>
    <name evidence="1" type="ORF">A1507_05865</name>
</gene>
<dbReference type="RefSeq" id="WP_064029326.1">
    <property type="nucleotide sequence ID" value="NZ_CP023669.1"/>
</dbReference>
<evidence type="ECO:0000313" key="3">
    <source>
        <dbReference type="Proteomes" id="UP000077734"/>
    </source>
</evidence>
<proteinExistence type="predicted"/>
<keyword evidence="3" id="KW-1185">Reference proteome</keyword>
<name>A0A177NPH2_9GAMM</name>
<dbReference type="Proteomes" id="UP000077857">
    <property type="component" value="Unassembled WGS sequence"/>
</dbReference>
<sequence length="94" mass="10254">MKKPIFTALLTLIGPHAAAMPPDIRSLPLERIGIERIDIQSQIRTWTLNKVCIDGQAYLLLMKGLTEPVSITAAFANGKPEQCRVAADDTLPGK</sequence>
<reference evidence="2 3" key="1">
    <citation type="submission" date="2016-03" db="EMBL/GenBank/DDBJ databases">
        <authorList>
            <person name="Heylen K."/>
            <person name="De Vos P."/>
            <person name="Vekeman B."/>
        </authorList>
    </citation>
    <scope>NUCLEOTIDE SEQUENCE [LARGE SCALE GENOMIC DNA]</scope>
    <source>
        <strain evidence="2 3">R-49807</strain>
    </source>
</reference>
<dbReference type="EMBL" id="LUUL01000117">
    <property type="protein sequence ID" value="OAI22762.1"/>
    <property type="molecule type" value="Genomic_DNA"/>
</dbReference>
<dbReference type="EMBL" id="LUUJ01000044">
    <property type="protein sequence ID" value="OAI19875.1"/>
    <property type="molecule type" value="Genomic_DNA"/>
</dbReference>
<dbReference type="OrthoDB" id="5573821at2"/>
<evidence type="ECO:0000313" key="1">
    <source>
        <dbReference type="EMBL" id="OAI19875.1"/>
    </source>
</evidence>
<protein>
    <submittedName>
        <fullName evidence="1">Uncharacterized protein</fullName>
    </submittedName>
</protein>
<reference evidence="1 4" key="2">
    <citation type="submission" date="2016-03" db="EMBL/GenBank/DDBJ databases">
        <authorList>
            <person name="Ploux O."/>
        </authorList>
    </citation>
    <scope>NUCLEOTIDE SEQUENCE [LARGE SCALE GENOMIC DNA]</scope>
    <source>
        <strain evidence="1 4">R-45378</strain>
    </source>
</reference>
<evidence type="ECO:0000313" key="4">
    <source>
        <dbReference type="Proteomes" id="UP000077857"/>
    </source>
</evidence>
<dbReference type="KEGG" id="mko:MKLM6_1191"/>
<evidence type="ECO:0000313" key="2">
    <source>
        <dbReference type="EMBL" id="OAI22762.1"/>
    </source>
</evidence>